<sequence>MTETKHTKVLILDDSSIEIDFSPFSSEKATVNGILGLCYNFLILFLCRSRSIDSLLLKRMYTEIHLTVSDGGSLPNGQEMPAEADHLKSKGSKDLQFPVGICRIRFE</sequence>
<keyword evidence="3" id="KW-1185">Reference proteome</keyword>
<keyword evidence="1" id="KW-0472">Membrane</keyword>
<protein>
    <submittedName>
        <fullName evidence="2">Uncharacterized protein</fullName>
    </submittedName>
</protein>
<evidence type="ECO:0000313" key="3">
    <source>
        <dbReference type="Proteomes" id="UP000654670"/>
    </source>
</evidence>
<feature type="transmembrane region" description="Helical" evidence="1">
    <location>
        <begin position="29"/>
        <end position="47"/>
    </location>
</feature>
<accession>A0A917W362</accession>
<keyword evidence="1" id="KW-0812">Transmembrane</keyword>
<dbReference type="RefSeq" id="WP_188803468.1">
    <property type="nucleotide sequence ID" value="NZ_BMOK01000010.1"/>
</dbReference>
<organism evidence="2 3">
    <name type="scientific">Sporolactobacillus putidus</name>
    <dbReference type="NCBI Taxonomy" id="492735"/>
    <lineage>
        <taxon>Bacteria</taxon>
        <taxon>Bacillati</taxon>
        <taxon>Bacillota</taxon>
        <taxon>Bacilli</taxon>
        <taxon>Bacillales</taxon>
        <taxon>Sporolactobacillaceae</taxon>
        <taxon>Sporolactobacillus</taxon>
    </lineage>
</organism>
<evidence type="ECO:0000313" key="2">
    <source>
        <dbReference type="EMBL" id="GGL58274.1"/>
    </source>
</evidence>
<keyword evidence="1" id="KW-1133">Transmembrane helix</keyword>
<comment type="caution">
    <text evidence="2">The sequence shown here is derived from an EMBL/GenBank/DDBJ whole genome shotgun (WGS) entry which is preliminary data.</text>
</comment>
<evidence type="ECO:0000256" key="1">
    <source>
        <dbReference type="SAM" id="Phobius"/>
    </source>
</evidence>
<dbReference type="EMBL" id="BMOK01000010">
    <property type="protein sequence ID" value="GGL58274.1"/>
    <property type="molecule type" value="Genomic_DNA"/>
</dbReference>
<proteinExistence type="predicted"/>
<gene>
    <name evidence="2" type="ORF">GCM10007968_22840</name>
</gene>
<reference evidence="2" key="2">
    <citation type="submission" date="2020-09" db="EMBL/GenBank/DDBJ databases">
        <authorList>
            <person name="Sun Q."/>
            <person name="Ohkuma M."/>
        </authorList>
    </citation>
    <scope>NUCLEOTIDE SEQUENCE</scope>
    <source>
        <strain evidence="2">JCM 15325</strain>
    </source>
</reference>
<name>A0A917W362_9BACL</name>
<dbReference type="Proteomes" id="UP000654670">
    <property type="component" value="Unassembled WGS sequence"/>
</dbReference>
<reference evidence="2" key="1">
    <citation type="journal article" date="2014" name="Int. J. Syst. Evol. Microbiol.">
        <title>Complete genome sequence of Corynebacterium casei LMG S-19264T (=DSM 44701T), isolated from a smear-ripened cheese.</title>
        <authorList>
            <consortium name="US DOE Joint Genome Institute (JGI-PGF)"/>
            <person name="Walter F."/>
            <person name="Albersmeier A."/>
            <person name="Kalinowski J."/>
            <person name="Ruckert C."/>
        </authorList>
    </citation>
    <scope>NUCLEOTIDE SEQUENCE</scope>
    <source>
        <strain evidence="2">JCM 15325</strain>
    </source>
</reference>
<dbReference type="AlphaFoldDB" id="A0A917W362"/>